<reference evidence="2 3" key="1">
    <citation type="submission" date="2015-12" db="EMBL/GenBank/DDBJ databases">
        <title>Draft genome of Thermovenabulum gondwanense isolated from a red thermophilic microbial mat colonisisng an outflow channel of a bore well.</title>
        <authorList>
            <person name="Patel B.K."/>
        </authorList>
    </citation>
    <scope>NUCLEOTIDE SEQUENCE [LARGE SCALE GENOMIC DNA]</scope>
    <source>
        <strain evidence="2 3">R270</strain>
    </source>
</reference>
<dbReference type="PATRIC" id="fig|520767.4.peg.710"/>
<comment type="caution">
    <text evidence="2">The sequence shown here is derived from an EMBL/GenBank/DDBJ whole genome shotgun (WGS) entry which is preliminary data.</text>
</comment>
<keyword evidence="3" id="KW-1185">Reference proteome</keyword>
<keyword evidence="1" id="KW-0051">Antiviral defense</keyword>
<proteinExistence type="predicted"/>
<evidence type="ECO:0000313" key="2">
    <source>
        <dbReference type="EMBL" id="KYO67337.1"/>
    </source>
</evidence>
<name>A0A162MU25_9FIRM</name>
<dbReference type="GO" id="GO:0043571">
    <property type="term" value="P:maintenance of CRISPR repeat elements"/>
    <property type="evidence" value="ECO:0007669"/>
    <property type="project" value="InterPro"/>
</dbReference>
<sequence length="281" mass="32920">MTLAIRKGKIRMDTKTIGGLKIKIYQPQSHYRMPFTYQRRHTYPLPPYSTVLGLIANILGIRNLPDQEEPCIKENCNCSYHKLKQIKMSICGKFQAKSTEYIWLRNLSKNAHIGRFGSIENRFVAGHIEHIGGQSLCLIDILNDVQILIYLYHHDYTFLDEIKQKFENPANRYSPLHLGRAEDWIVIKELEDIELEVHETNGNYGYFFWIPERIFNIGCKFEFDKINGLIYNLTTFYKIKDGVRNFDYIKTKLNDGNLGDISTYFDTKEKIPIFFADLKEG</sequence>
<dbReference type="NCBIfam" id="TIGR02593">
    <property type="entry name" value="CRISPR_cas5"/>
    <property type="match status" value="1"/>
</dbReference>
<dbReference type="AlphaFoldDB" id="A0A162MU25"/>
<dbReference type="Proteomes" id="UP000075737">
    <property type="component" value="Unassembled WGS sequence"/>
</dbReference>
<dbReference type="STRING" id="520767.ATZ99_06230"/>
<evidence type="ECO:0000313" key="3">
    <source>
        <dbReference type="Proteomes" id="UP000075737"/>
    </source>
</evidence>
<gene>
    <name evidence="2" type="ORF">ATZ99_06230</name>
</gene>
<dbReference type="Pfam" id="PF09704">
    <property type="entry name" value="Cas_Cas5d"/>
    <property type="match status" value="1"/>
</dbReference>
<evidence type="ECO:0000256" key="1">
    <source>
        <dbReference type="ARBA" id="ARBA00023118"/>
    </source>
</evidence>
<dbReference type="InterPro" id="IPR021124">
    <property type="entry name" value="CRISPR-assoc_prot_Cas5"/>
</dbReference>
<dbReference type="InterPro" id="IPR013337">
    <property type="entry name" value="CRISPR-assoc_prot_Cas5_Tneap"/>
</dbReference>
<dbReference type="EMBL" id="LOHZ01000022">
    <property type="protein sequence ID" value="KYO67337.1"/>
    <property type="molecule type" value="Genomic_DNA"/>
</dbReference>
<dbReference type="InterPro" id="IPR013422">
    <property type="entry name" value="CRISPR-assoc_prot_Cas5_N"/>
</dbReference>
<evidence type="ECO:0008006" key="4">
    <source>
        <dbReference type="Google" id="ProtNLM"/>
    </source>
</evidence>
<dbReference type="GO" id="GO:0051607">
    <property type="term" value="P:defense response to virus"/>
    <property type="evidence" value="ECO:0007669"/>
    <property type="project" value="UniProtKB-KW"/>
</dbReference>
<accession>A0A162MU25</accession>
<organism evidence="2 3">
    <name type="scientific">Thermovenabulum gondwanense</name>
    <dbReference type="NCBI Taxonomy" id="520767"/>
    <lineage>
        <taxon>Bacteria</taxon>
        <taxon>Bacillati</taxon>
        <taxon>Bacillota</taxon>
        <taxon>Clostridia</taxon>
        <taxon>Thermosediminibacterales</taxon>
        <taxon>Thermosediminibacteraceae</taxon>
        <taxon>Thermovenabulum</taxon>
    </lineage>
</organism>
<dbReference type="Gene3D" id="3.30.70.2660">
    <property type="match status" value="1"/>
</dbReference>
<protein>
    <recommendedName>
        <fullName evidence="4">CRISPR-associated protein Cas5</fullName>
    </recommendedName>
</protein>
<dbReference type="NCBIfam" id="TIGR01895">
    <property type="entry name" value="cas_Cas5t"/>
    <property type="match status" value="1"/>
</dbReference>